<accession>A0AA37QJ07</accession>
<keyword evidence="8" id="KW-1185">Reference proteome</keyword>
<comment type="similarity">
    <text evidence="2">Belongs to the peptidase M20A family.</text>
</comment>
<reference evidence="7" key="1">
    <citation type="submission" date="2022-08" db="EMBL/GenBank/DDBJ databases">
        <title>Draft genome sequencing of Roseisolibacter agri AW1220.</title>
        <authorList>
            <person name="Tobiishi Y."/>
            <person name="Tonouchi A."/>
        </authorList>
    </citation>
    <scope>NUCLEOTIDE SEQUENCE</scope>
    <source>
        <strain evidence="7">AW1220</strain>
    </source>
</reference>
<evidence type="ECO:0000256" key="4">
    <source>
        <dbReference type="ARBA" id="ARBA00022801"/>
    </source>
</evidence>
<dbReference type="GO" id="GO:0016787">
    <property type="term" value="F:hydrolase activity"/>
    <property type="evidence" value="ECO:0007669"/>
    <property type="project" value="UniProtKB-KW"/>
</dbReference>
<dbReference type="EMBL" id="BRXS01000006">
    <property type="protein sequence ID" value="GLC27405.1"/>
    <property type="molecule type" value="Genomic_DNA"/>
</dbReference>
<keyword evidence="3" id="KW-0479">Metal-binding</keyword>
<protein>
    <submittedName>
        <fullName evidence="7">Peptidase M20</fullName>
    </submittedName>
</protein>
<evidence type="ECO:0000256" key="5">
    <source>
        <dbReference type="ARBA" id="ARBA00022833"/>
    </source>
</evidence>
<dbReference type="InterPro" id="IPR001261">
    <property type="entry name" value="ArgE/DapE_CS"/>
</dbReference>
<keyword evidence="5" id="KW-0862">Zinc</keyword>
<gene>
    <name evidence="7" type="primary">argE_2</name>
    <name evidence="7" type="ORF">rosag_39180</name>
</gene>
<evidence type="ECO:0000313" key="7">
    <source>
        <dbReference type="EMBL" id="GLC27405.1"/>
    </source>
</evidence>
<dbReference type="Pfam" id="PF01546">
    <property type="entry name" value="Peptidase_M20"/>
    <property type="match status" value="1"/>
</dbReference>
<organism evidence="7 8">
    <name type="scientific">Roseisolibacter agri</name>
    <dbReference type="NCBI Taxonomy" id="2014610"/>
    <lineage>
        <taxon>Bacteria</taxon>
        <taxon>Pseudomonadati</taxon>
        <taxon>Gemmatimonadota</taxon>
        <taxon>Gemmatimonadia</taxon>
        <taxon>Gemmatimonadales</taxon>
        <taxon>Gemmatimonadaceae</taxon>
        <taxon>Roseisolibacter</taxon>
    </lineage>
</organism>
<dbReference type="AlphaFoldDB" id="A0AA37QJ07"/>
<dbReference type="InterPro" id="IPR050072">
    <property type="entry name" value="Peptidase_M20A"/>
</dbReference>
<dbReference type="InterPro" id="IPR002933">
    <property type="entry name" value="Peptidase_M20"/>
</dbReference>
<dbReference type="Gene3D" id="3.40.630.10">
    <property type="entry name" value="Zn peptidases"/>
    <property type="match status" value="1"/>
</dbReference>
<name>A0AA37QJ07_9BACT</name>
<proteinExistence type="inferred from homology"/>
<dbReference type="PROSITE" id="PS00759">
    <property type="entry name" value="ARGE_DAPE_CPG2_2"/>
    <property type="match status" value="1"/>
</dbReference>
<evidence type="ECO:0000259" key="6">
    <source>
        <dbReference type="Pfam" id="PF07687"/>
    </source>
</evidence>
<dbReference type="Proteomes" id="UP001161325">
    <property type="component" value="Unassembled WGS sequence"/>
</dbReference>
<dbReference type="SUPFAM" id="SSF55031">
    <property type="entry name" value="Bacterial exopeptidase dimerisation domain"/>
    <property type="match status" value="1"/>
</dbReference>
<comment type="cofactor">
    <cofactor evidence="1">
        <name>Zn(2+)</name>
        <dbReference type="ChEBI" id="CHEBI:29105"/>
    </cofactor>
</comment>
<dbReference type="GO" id="GO:0046872">
    <property type="term" value="F:metal ion binding"/>
    <property type="evidence" value="ECO:0007669"/>
    <property type="project" value="UniProtKB-KW"/>
</dbReference>
<dbReference type="InterPro" id="IPR036264">
    <property type="entry name" value="Bact_exopeptidase_dim_dom"/>
</dbReference>
<dbReference type="PANTHER" id="PTHR43808:SF8">
    <property type="entry name" value="PEPTIDASE M20 DIMERISATION DOMAIN-CONTAINING PROTEIN"/>
    <property type="match status" value="1"/>
</dbReference>
<evidence type="ECO:0000256" key="3">
    <source>
        <dbReference type="ARBA" id="ARBA00022723"/>
    </source>
</evidence>
<dbReference type="InterPro" id="IPR011650">
    <property type="entry name" value="Peptidase_M20_dimer"/>
</dbReference>
<comment type="caution">
    <text evidence="7">The sequence shown here is derived from an EMBL/GenBank/DDBJ whole genome shotgun (WGS) entry which is preliminary data.</text>
</comment>
<dbReference type="SUPFAM" id="SSF53187">
    <property type="entry name" value="Zn-dependent exopeptidases"/>
    <property type="match status" value="1"/>
</dbReference>
<evidence type="ECO:0000256" key="1">
    <source>
        <dbReference type="ARBA" id="ARBA00001947"/>
    </source>
</evidence>
<keyword evidence="4" id="KW-0378">Hydrolase</keyword>
<feature type="domain" description="Peptidase M20 dimerisation" evidence="6">
    <location>
        <begin position="169"/>
        <end position="268"/>
    </location>
</feature>
<dbReference type="Pfam" id="PF07687">
    <property type="entry name" value="M20_dimer"/>
    <property type="match status" value="1"/>
</dbReference>
<dbReference type="Gene3D" id="3.30.70.360">
    <property type="match status" value="1"/>
</dbReference>
<evidence type="ECO:0000313" key="8">
    <source>
        <dbReference type="Proteomes" id="UP001161325"/>
    </source>
</evidence>
<sequence length="349" mass="37395">MPDAAWRRVHGSASFARMTDVVALAAELLAIQSPTAGEGPAVDFVSRWLVRRGWNVTVQEVSPGRGNVWASRAGGGVTLSTHLDTVPPYYPPRLEGSRLYGRGACDAKGIAAAMLVAADRLAQAGEERVDLLFVVGEEKGSDGARAANSLPATSRFLVNGEPTESRLATGAKGSLRVIVRTRGREAHSAYAHLGRSAIEPLLALLPTLRDLPLPSDPVLGDTTYNIGVIRGGTEANIVPAHAEAEVMFRLVGDVEPLKAQLQTWADGHAELEWGSHIPAQRFHTIDGFEVAPVAYTSDIPLLSRWGTPLLFGAGSIQVAHTPDEYVHVDELRASVDAYERIVRALLADR</sequence>
<evidence type="ECO:0000256" key="2">
    <source>
        <dbReference type="ARBA" id="ARBA00006247"/>
    </source>
</evidence>
<dbReference type="PANTHER" id="PTHR43808">
    <property type="entry name" value="ACETYLORNITHINE DEACETYLASE"/>
    <property type="match status" value="1"/>
</dbReference>